<evidence type="ECO:0000256" key="5">
    <source>
        <dbReference type="ARBA" id="ARBA00022602"/>
    </source>
</evidence>
<evidence type="ECO:0000256" key="12">
    <source>
        <dbReference type="ARBA" id="ARBA00043086"/>
    </source>
</evidence>
<keyword evidence="15" id="KW-1185">Reference proteome</keyword>
<evidence type="ECO:0000256" key="10">
    <source>
        <dbReference type="ARBA" id="ARBA00041392"/>
    </source>
</evidence>
<dbReference type="EC" id="2.5.1.58" evidence="4"/>
<keyword evidence="6 14" id="KW-0808">Transferase</keyword>
<dbReference type="PANTHER" id="PTHR11129:SF1">
    <property type="entry name" value="PROTEIN FARNESYLTRANSFERASE_GERANYLGERANYLTRANSFERASE TYPE-1 SUBUNIT ALPHA"/>
    <property type="match status" value="1"/>
</dbReference>
<evidence type="ECO:0000313" key="15">
    <source>
        <dbReference type="Proteomes" id="UP000238350"/>
    </source>
</evidence>
<evidence type="ECO:0000256" key="8">
    <source>
        <dbReference type="ARBA" id="ARBA00022842"/>
    </source>
</evidence>
<dbReference type="GO" id="GO:0005965">
    <property type="term" value="C:protein farnesyltransferase complex"/>
    <property type="evidence" value="ECO:0007669"/>
    <property type="project" value="TreeGrafter"/>
</dbReference>
<keyword evidence="5" id="KW-0637">Prenyltransferase</keyword>
<name>A0A2T0FIE0_9ASCO</name>
<keyword evidence="7" id="KW-0677">Repeat</keyword>
<dbReference type="Gene3D" id="1.25.40.120">
    <property type="entry name" value="Protein prenylyltransferase"/>
    <property type="match status" value="1"/>
</dbReference>
<dbReference type="SUPFAM" id="SSF48439">
    <property type="entry name" value="Protein prenylyltransferase"/>
    <property type="match status" value="1"/>
</dbReference>
<evidence type="ECO:0000256" key="7">
    <source>
        <dbReference type="ARBA" id="ARBA00022737"/>
    </source>
</evidence>
<dbReference type="OrthoDB" id="272289at2759"/>
<dbReference type="RefSeq" id="XP_024664654.1">
    <property type="nucleotide sequence ID" value="XM_024808886.1"/>
</dbReference>
<dbReference type="EC" id="2.5.1.59" evidence="3"/>
<evidence type="ECO:0000256" key="13">
    <source>
        <dbReference type="ARBA" id="ARBA00043219"/>
    </source>
</evidence>
<dbReference type="GO" id="GO:0004662">
    <property type="term" value="F:CAAX-protein geranylgeranyltransferase activity"/>
    <property type="evidence" value="ECO:0007669"/>
    <property type="project" value="UniProtKB-EC"/>
</dbReference>
<evidence type="ECO:0000256" key="2">
    <source>
        <dbReference type="ARBA" id="ARBA00006734"/>
    </source>
</evidence>
<proteinExistence type="inferred from homology"/>
<dbReference type="PANTHER" id="PTHR11129">
    <property type="entry name" value="PROTEIN FARNESYLTRANSFERASE ALPHA SUBUNIT/RAB GERANYLGERANYL TRANSFERASE ALPHA SUBUNIT"/>
    <property type="match status" value="1"/>
</dbReference>
<dbReference type="GO" id="GO:0004660">
    <property type="term" value="F:protein farnesyltransferase activity"/>
    <property type="evidence" value="ECO:0007669"/>
    <property type="project" value="UniProtKB-EC"/>
</dbReference>
<dbReference type="GO" id="GO:0005953">
    <property type="term" value="C:CAAX-protein geranylgeranyltransferase complex"/>
    <property type="evidence" value="ECO:0007669"/>
    <property type="project" value="TreeGrafter"/>
</dbReference>
<accession>A0A2T0FIE0</accession>
<dbReference type="AlphaFoldDB" id="A0A2T0FIE0"/>
<dbReference type="InterPro" id="IPR002088">
    <property type="entry name" value="Prenyl_trans_a"/>
</dbReference>
<evidence type="ECO:0000256" key="3">
    <source>
        <dbReference type="ARBA" id="ARBA00012700"/>
    </source>
</evidence>
<dbReference type="Proteomes" id="UP000238350">
    <property type="component" value="Unassembled WGS sequence"/>
</dbReference>
<keyword evidence="8" id="KW-0460">Magnesium</keyword>
<dbReference type="EMBL" id="NDIQ01000021">
    <property type="protein sequence ID" value="PRT54709.1"/>
    <property type="molecule type" value="Genomic_DNA"/>
</dbReference>
<sequence>MSLFWEDYNWDDVQPVFEDNSSGKLAAIAYSDEYKKAMGYLRAVMGAGEHSERALALTKQIIADNAAHYSVWDYRLDIVKNIGNDVFDYRKVGLVKSHAPTIGEDGEWLNELTLDTPKNYQIWNYRQHLEIKDCPEYYNGEVVAVKFILEDDPKNFHAWSHLKWTVSSSLKNCSAPLLLEPLLEYTNQLIQEDVFNNSAWSFRYFLYQTWPVLKSAETLDKEILFVEEKIAMDPMNESPWPYLKAVCNEFSPNALSTLRSVAIKFPDNARALEAVAETSPAEEQAAYCQKLCELENFRANYWRYKFKC</sequence>
<evidence type="ECO:0000313" key="14">
    <source>
        <dbReference type="EMBL" id="PRT54709.1"/>
    </source>
</evidence>
<comment type="similarity">
    <text evidence="2">Belongs to the protein prenyltransferase subunit alpha family.</text>
</comment>
<reference evidence="14 15" key="1">
    <citation type="submission" date="2017-04" db="EMBL/GenBank/DDBJ databases">
        <title>Genome sequencing of [Candida] sorbophila.</title>
        <authorList>
            <person name="Ahn J.O."/>
        </authorList>
    </citation>
    <scope>NUCLEOTIDE SEQUENCE [LARGE SCALE GENOMIC DNA]</scope>
    <source>
        <strain evidence="14 15">DS02</strain>
    </source>
</reference>
<comment type="caution">
    <text evidence="14">The sequence shown here is derived from an EMBL/GenBank/DDBJ whole genome shotgun (WGS) entry which is preliminary data.</text>
</comment>
<evidence type="ECO:0000256" key="11">
    <source>
        <dbReference type="ARBA" id="ARBA00042436"/>
    </source>
</evidence>
<evidence type="ECO:0000256" key="6">
    <source>
        <dbReference type="ARBA" id="ARBA00022679"/>
    </source>
</evidence>
<organism evidence="14 15">
    <name type="scientific">Wickerhamiella sorbophila</name>
    <dbReference type="NCBI Taxonomy" id="45607"/>
    <lineage>
        <taxon>Eukaryota</taxon>
        <taxon>Fungi</taxon>
        <taxon>Dikarya</taxon>
        <taxon>Ascomycota</taxon>
        <taxon>Saccharomycotina</taxon>
        <taxon>Dipodascomycetes</taxon>
        <taxon>Dipodascales</taxon>
        <taxon>Trichomonascaceae</taxon>
        <taxon>Wickerhamiella</taxon>
    </lineage>
</organism>
<evidence type="ECO:0000256" key="1">
    <source>
        <dbReference type="ARBA" id="ARBA00001946"/>
    </source>
</evidence>
<comment type="cofactor">
    <cofactor evidence="1">
        <name>Mg(2+)</name>
        <dbReference type="ChEBI" id="CHEBI:18420"/>
    </cofactor>
</comment>
<dbReference type="PROSITE" id="PS51147">
    <property type="entry name" value="PFTA"/>
    <property type="match status" value="4"/>
</dbReference>
<evidence type="ECO:0000256" key="4">
    <source>
        <dbReference type="ARBA" id="ARBA00012702"/>
    </source>
</evidence>
<evidence type="ECO:0000256" key="9">
    <source>
        <dbReference type="ARBA" id="ARBA00040965"/>
    </source>
</evidence>
<dbReference type="STRING" id="45607.A0A2T0FIE0"/>
<gene>
    <name evidence="14" type="ORF">B9G98_02329</name>
</gene>
<protein>
    <recommendedName>
        <fullName evidence="9">Protein farnesyltransferase/geranylgeranyltransferase type-1 subunit alpha</fullName>
        <ecNumber evidence="4">2.5.1.58</ecNumber>
        <ecNumber evidence="3">2.5.1.59</ecNumber>
    </recommendedName>
    <alternativeName>
        <fullName evidence="12">CAAX farnesyltransferase subunit alpha</fullName>
    </alternativeName>
    <alternativeName>
        <fullName evidence="11">FTase-alpha</fullName>
    </alternativeName>
    <alternativeName>
        <fullName evidence="10">Ras proteins prenyltransferase subunit alpha</fullName>
    </alternativeName>
    <alternativeName>
        <fullName evidence="13">Type I protein geranyl-geranyltransferase subunit alpha</fullName>
    </alternativeName>
</protein>
<dbReference type="GeneID" id="36516077"/>
<dbReference type="Pfam" id="PF01239">
    <property type="entry name" value="PPTA"/>
    <property type="match status" value="5"/>
</dbReference>